<dbReference type="SMART" id="SM00382">
    <property type="entry name" value="AAA"/>
    <property type="match status" value="1"/>
</dbReference>
<reference evidence="11" key="1">
    <citation type="journal article" date="2014" name="Int. J. Syst. Evol. Microbiol.">
        <title>Complete genome sequence of Corynebacterium casei LMG S-19264T (=DSM 44701T), isolated from a smear-ripened cheese.</title>
        <authorList>
            <consortium name="US DOE Joint Genome Institute (JGI-PGF)"/>
            <person name="Walter F."/>
            <person name="Albersmeier A."/>
            <person name="Kalinowski J."/>
            <person name="Ruckert C."/>
        </authorList>
    </citation>
    <scope>NUCLEOTIDE SEQUENCE</scope>
    <source>
        <strain evidence="11">CGMCC 4.5737</strain>
    </source>
</reference>
<keyword evidence="1" id="KW-0813">Transport</keyword>
<evidence type="ECO:0000256" key="2">
    <source>
        <dbReference type="ARBA" id="ARBA00022475"/>
    </source>
</evidence>
<dbReference type="Proteomes" id="UP000637578">
    <property type="component" value="Unassembled WGS sequence"/>
</dbReference>
<evidence type="ECO:0000256" key="9">
    <source>
        <dbReference type="ARBA" id="ARBA00066388"/>
    </source>
</evidence>
<dbReference type="GO" id="GO:0016887">
    <property type="term" value="F:ATP hydrolysis activity"/>
    <property type="evidence" value="ECO:0007669"/>
    <property type="project" value="InterPro"/>
</dbReference>
<evidence type="ECO:0000313" key="12">
    <source>
        <dbReference type="Proteomes" id="UP000637578"/>
    </source>
</evidence>
<keyword evidence="12" id="KW-1185">Reference proteome</keyword>
<evidence type="ECO:0000256" key="5">
    <source>
        <dbReference type="ARBA" id="ARBA00022840"/>
    </source>
</evidence>
<dbReference type="CDD" id="cd03259">
    <property type="entry name" value="ABC_Carb_Solutes_like"/>
    <property type="match status" value="1"/>
</dbReference>
<keyword evidence="2" id="KW-1003">Cell membrane</keyword>
<dbReference type="InterPro" id="IPR027417">
    <property type="entry name" value="P-loop_NTPase"/>
</dbReference>
<evidence type="ECO:0000256" key="1">
    <source>
        <dbReference type="ARBA" id="ARBA00022448"/>
    </source>
</evidence>
<dbReference type="RefSeq" id="WP_189060361.1">
    <property type="nucleotide sequence ID" value="NZ_BMMK01000023.1"/>
</dbReference>
<dbReference type="InterPro" id="IPR015853">
    <property type="entry name" value="ABC_transpr_FbpC"/>
</dbReference>
<evidence type="ECO:0000259" key="10">
    <source>
        <dbReference type="PROSITE" id="PS50893"/>
    </source>
</evidence>
<dbReference type="PANTHER" id="PTHR42781:SF4">
    <property type="entry name" value="SPERMIDINE_PUTRESCINE IMPORT ATP-BINDING PROTEIN POTA"/>
    <property type="match status" value="1"/>
</dbReference>
<keyword evidence="5" id="KW-0067">ATP-binding</keyword>
<dbReference type="EC" id="7.6.2.9" evidence="9"/>
<dbReference type="GO" id="GO:0005524">
    <property type="term" value="F:ATP binding"/>
    <property type="evidence" value="ECO:0007669"/>
    <property type="project" value="UniProtKB-KW"/>
</dbReference>
<dbReference type="GO" id="GO:0015418">
    <property type="term" value="F:ABC-type quaternary ammonium compound transporting activity"/>
    <property type="evidence" value="ECO:0007669"/>
    <property type="project" value="UniProtKB-EC"/>
</dbReference>
<evidence type="ECO:0000256" key="6">
    <source>
        <dbReference type="ARBA" id="ARBA00023004"/>
    </source>
</evidence>
<dbReference type="EMBL" id="BMMK01000023">
    <property type="protein sequence ID" value="GGM69316.1"/>
    <property type="molecule type" value="Genomic_DNA"/>
</dbReference>
<dbReference type="InterPro" id="IPR017871">
    <property type="entry name" value="ABC_transporter-like_CS"/>
</dbReference>
<comment type="caution">
    <text evidence="11">The sequence shown here is derived from an EMBL/GenBank/DDBJ whole genome shotgun (WGS) entry which is preliminary data.</text>
</comment>
<evidence type="ECO:0000256" key="8">
    <source>
        <dbReference type="ARBA" id="ARBA00023136"/>
    </source>
</evidence>
<dbReference type="FunFam" id="3.40.50.300:FF:000425">
    <property type="entry name" value="Probable ABC transporter, ATP-binding subunit"/>
    <property type="match status" value="1"/>
</dbReference>
<accession>A0A8J3CFV9</accession>
<dbReference type="Gene3D" id="3.40.50.300">
    <property type="entry name" value="P-loop containing nucleotide triphosphate hydrolases"/>
    <property type="match status" value="1"/>
</dbReference>
<sequence>MALQVTGLTVRYGDLAAVGDVDLSIADSEVLALLGPSGCGKSTLLRAVAGLERPAAGSVCWDGCDLADVPVHRREFGLVFQDGQLFPHRDVAGNVAFGLRMQRLGDRSERVAELLELVDLAGYQRRRVSELSGGEQQRVALARALAPRPKLLLLDEPLSALDRALRDQLAVDLAELLRRTRTTALLVTHDHDEAFTLADRVAVMMAGRLVQVGRPGDVWRRPVDEEIARFLGCTKIIAADAREGVLRSKLGNVELPEAADGALRLGLRATALHTVSETEVGAIAAEVVRRVHRREHARLVVRVPDVGELEAIAPVAAAPAPGEPVHLALDPDGIAVLPP</sequence>
<dbReference type="PANTHER" id="PTHR42781">
    <property type="entry name" value="SPERMIDINE/PUTRESCINE IMPORT ATP-BINDING PROTEIN POTA"/>
    <property type="match status" value="1"/>
</dbReference>
<gene>
    <name evidence="11" type="ORF">GCM10012275_44710</name>
</gene>
<dbReference type="AlphaFoldDB" id="A0A8J3CFV9"/>
<keyword evidence="3" id="KW-0410">Iron transport</keyword>
<dbReference type="Pfam" id="PF00005">
    <property type="entry name" value="ABC_tran"/>
    <property type="match status" value="1"/>
</dbReference>
<evidence type="ECO:0000256" key="7">
    <source>
        <dbReference type="ARBA" id="ARBA00023065"/>
    </source>
</evidence>
<dbReference type="PROSITE" id="PS00211">
    <property type="entry name" value="ABC_TRANSPORTER_1"/>
    <property type="match status" value="1"/>
</dbReference>
<dbReference type="GO" id="GO:0015408">
    <property type="term" value="F:ABC-type ferric iron transporter activity"/>
    <property type="evidence" value="ECO:0007669"/>
    <property type="project" value="InterPro"/>
</dbReference>
<keyword evidence="7" id="KW-0406">Ion transport</keyword>
<protein>
    <recommendedName>
        <fullName evidence="9">ABC-type quaternary amine transporter</fullName>
        <ecNumber evidence="9">7.6.2.9</ecNumber>
    </recommendedName>
</protein>
<keyword evidence="8" id="KW-0472">Membrane</keyword>
<dbReference type="InterPro" id="IPR050093">
    <property type="entry name" value="ABC_SmlMolc_Importer"/>
</dbReference>
<keyword evidence="6" id="KW-0408">Iron</keyword>
<evidence type="ECO:0000256" key="3">
    <source>
        <dbReference type="ARBA" id="ARBA00022496"/>
    </source>
</evidence>
<feature type="domain" description="ABC transporter" evidence="10">
    <location>
        <begin position="3"/>
        <end position="231"/>
    </location>
</feature>
<keyword evidence="4" id="KW-0547">Nucleotide-binding</keyword>
<proteinExistence type="predicted"/>
<dbReference type="Pfam" id="PF08402">
    <property type="entry name" value="TOBE_2"/>
    <property type="match status" value="1"/>
</dbReference>
<reference evidence="11" key="2">
    <citation type="submission" date="2020-09" db="EMBL/GenBank/DDBJ databases">
        <authorList>
            <person name="Sun Q."/>
            <person name="Zhou Y."/>
        </authorList>
    </citation>
    <scope>NUCLEOTIDE SEQUENCE</scope>
    <source>
        <strain evidence="11">CGMCC 4.5737</strain>
    </source>
</reference>
<name>A0A8J3CFV9_9PSEU</name>
<organism evidence="11 12">
    <name type="scientific">Longimycelium tulufanense</name>
    <dbReference type="NCBI Taxonomy" id="907463"/>
    <lineage>
        <taxon>Bacteria</taxon>
        <taxon>Bacillati</taxon>
        <taxon>Actinomycetota</taxon>
        <taxon>Actinomycetes</taxon>
        <taxon>Pseudonocardiales</taxon>
        <taxon>Pseudonocardiaceae</taxon>
        <taxon>Longimycelium</taxon>
    </lineage>
</organism>
<dbReference type="SUPFAM" id="SSF52540">
    <property type="entry name" value="P-loop containing nucleoside triphosphate hydrolases"/>
    <property type="match status" value="1"/>
</dbReference>
<dbReference type="InterPro" id="IPR003439">
    <property type="entry name" value="ABC_transporter-like_ATP-bd"/>
</dbReference>
<evidence type="ECO:0000313" key="11">
    <source>
        <dbReference type="EMBL" id="GGM69316.1"/>
    </source>
</evidence>
<dbReference type="GO" id="GO:0043190">
    <property type="term" value="C:ATP-binding cassette (ABC) transporter complex"/>
    <property type="evidence" value="ECO:0007669"/>
    <property type="project" value="InterPro"/>
</dbReference>
<dbReference type="InterPro" id="IPR013611">
    <property type="entry name" value="Transp-assoc_OB_typ2"/>
</dbReference>
<dbReference type="PROSITE" id="PS50893">
    <property type="entry name" value="ABC_TRANSPORTER_2"/>
    <property type="match status" value="1"/>
</dbReference>
<evidence type="ECO:0000256" key="4">
    <source>
        <dbReference type="ARBA" id="ARBA00022741"/>
    </source>
</evidence>
<dbReference type="InterPro" id="IPR003593">
    <property type="entry name" value="AAA+_ATPase"/>
</dbReference>